<evidence type="ECO:0000256" key="2">
    <source>
        <dbReference type="ARBA" id="ARBA00022692"/>
    </source>
</evidence>
<dbReference type="PANTHER" id="PTHR37422:SF17">
    <property type="entry name" value="O-ANTIGEN LIGASE"/>
    <property type="match status" value="1"/>
</dbReference>
<evidence type="ECO:0000256" key="4">
    <source>
        <dbReference type="ARBA" id="ARBA00023136"/>
    </source>
</evidence>
<feature type="transmembrane region" description="Helical" evidence="5">
    <location>
        <begin position="164"/>
        <end position="182"/>
    </location>
</feature>
<proteinExistence type="predicted"/>
<feature type="transmembrane region" description="Helical" evidence="5">
    <location>
        <begin position="73"/>
        <end position="93"/>
    </location>
</feature>
<dbReference type="InterPro" id="IPR051533">
    <property type="entry name" value="WaaL-like"/>
</dbReference>
<keyword evidence="8" id="KW-1185">Reference proteome</keyword>
<dbReference type="EMBL" id="CP054025">
    <property type="protein sequence ID" value="QKK21336.1"/>
    <property type="molecule type" value="Genomic_DNA"/>
</dbReference>
<feature type="transmembrane region" description="Helical" evidence="5">
    <location>
        <begin position="99"/>
        <end position="116"/>
    </location>
</feature>
<evidence type="ECO:0000313" key="8">
    <source>
        <dbReference type="Proteomes" id="UP000305673"/>
    </source>
</evidence>
<evidence type="ECO:0000259" key="6">
    <source>
        <dbReference type="Pfam" id="PF04932"/>
    </source>
</evidence>
<reference evidence="7 8" key="1">
    <citation type="submission" date="2020-05" db="EMBL/GenBank/DDBJ databases">
        <title>Genome sequences of pea root nodulating Rhizobium spp.</title>
        <authorList>
            <person name="Rahi P."/>
        </authorList>
    </citation>
    <scope>NUCLEOTIDE SEQUENCE [LARGE SCALE GENOMIC DNA]</scope>
    <source>
        <strain evidence="8">JKLM 12A2</strain>
        <plasmid evidence="7 8">pPR12A204</plasmid>
    </source>
</reference>
<evidence type="ECO:0000256" key="3">
    <source>
        <dbReference type="ARBA" id="ARBA00022989"/>
    </source>
</evidence>
<feature type="transmembrane region" description="Helical" evidence="5">
    <location>
        <begin position="128"/>
        <end position="152"/>
    </location>
</feature>
<feature type="transmembrane region" description="Helical" evidence="5">
    <location>
        <begin position="194"/>
        <end position="227"/>
    </location>
</feature>
<accession>A0ABX6PRP7</accession>
<keyword evidence="7" id="KW-0614">Plasmid</keyword>
<evidence type="ECO:0000313" key="7">
    <source>
        <dbReference type="EMBL" id="QKK21336.1"/>
    </source>
</evidence>
<dbReference type="InterPro" id="IPR007016">
    <property type="entry name" value="O-antigen_ligase-rel_domated"/>
</dbReference>
<keyword evidence="4 5" id="KW-0472">Membrane</keyword>
<comment type="subcellular location">
    <subcellularLocation>
        <location evidence="1">Membrane</location>
        <topology evidence="1">Multi-pass membrane protein</topology>
    </subcellularLocation>
</comment>
<evidence type="ECO:0000256" key="1">
    <source>
        <dbReference type="ARBA" id="ARBA00004141"/>
    </source>
</evidence>
<evidence type="ECO:0000256" key="5">
    <source>
        <dbReference type="SAM" id="Phobius"/>
    </source>
</evidence>
<feature type="transmembrane region" description="Helical" evidence="5">
    <location>
        <begin position="334"/>
        <end position="359"/>
    </location>
</feature>
<organism evidence="7 8">
    <name type="scientific">Rhizobium indicum</name>
    <dbReference type="NCBI Taxonomy" id="2583231"/>
    <lineage>
        <taxon>Bacteria</taxon>
        <taxon>Pseudomonadati</taxon>
        <taxon>Pseudomonadota</taxon>
        <taxon>Alphaproteobacteria</taxon>
        <taxon>Hyphomicrobiales</taxon>
        <taxon>Rhizobiaceae</taxon>
        <taxon>Rhizobium/Agrobacterium group</taxon>
        <taxon>Rhizobium</taxon>
    </lineage>
</organism>
<dbReference type="Pfam" id="PF04932">
    <property type="entry name" value="Wzy_C"/>
    <property type="match status" value="1"/>
</dbReference>
<geneLocation type="plasmid" evidence="7 8">
    <name>pPR12A204</name>
</geneLocation>
<gene>
    <name evidence="7" type="ORF">FFM53_033620</name>
</gene>
<dbReference type="GO" id="GO:0016874">
    <property type="term" value="F:ligase activity"/>
    <property type="evidence" value="ECO:0007669"/>
    <property type="project" value="UniProtKB-KW"/>
</dbReference>
<keyword evidence="7" id="KW-0436">Ligase</keyword>
<keyword evidence="3 5" id="KW-1133">Transmembrane helix</keyword>
<dbReference type="PANTHER" id="PTHR37422">
    <property type="entry name" value="TEICHURONIC ACID BIOSYNTHESIS PROTEIN TUAE"/>
    <property type="match status" value="1"/>
</dbReference>
<keyword evidence="2 5" id="KW-0812">Transmembrane</keyword>
<name>A0ABX6PRP7_9HYPH</name>
<feature type="domain" description="O-antigen ligase-related" evidence="6">
    <location>
        <begin position="198"/>
        <end position="349"/>
    </location>
</feature>
<dbReference type="RefSeq" id="WP_138389991.1">
    <property type="nucleotide sequence ID" value="NZ_CP054025.1"/>
</dbReference>
<dbReference type="Proteomes" id="UP000305673">
    <property type="component" value="Plasmid pPR12A204"/>
</dbReference>
<protein>
    <submittedName>
        <fullName evidence="7">O-antigen ligase family protein</fullName>
    </submittedName>
</protein>
<feature type="transmembrane region" description="Helical" evidence="5">
    <location>
        <begin position="46"/>
        <end position="66"/>
    </location>
</feature>
<sequence>MNYFRQLKMAVLYPGDEAGSALDRNNRIAVFLFAILPGLSPNFNSFILLASMVWGIYCLATGRLVLNLSKSDRLVAIGMSIYPLVMIASIFINPPYSEVPDWIFRLLPFFSIWLILPRMRQSPDGRLVPLFILGAGIGMIVTFLFSLLQIMFLMDRAEAGTSNAALLGVIGILFGGIALLNIQSPRSVEQRIAILGYAAGLGCVLLSGTRSAWLVIPVHIVIFLWYFRKHSFHLSLRSLAITSSLLLAGLITLGSGQILHRIQALQENLTSLERTDGEITSLSARFALYKGALSAISKDPLTGYGPQNRMASVLAELPDNIRPQLPYSHVHNGFLTAGIDAGVFGIAALSLMLLTPVIGAWRKEAGPGRDLAIALALLLVSSYVITGSFGIMFNQKALDPIFAYMVALICADRGSTGFAPVVRS</sequence>
<feature type="transmembrane region" description="Helical" evidence="5">
    <location>
        <begin position="239"/>
        <end position="259"/>
    </location>
</feature>
<feature type="transmembrane region" description="Helical" evidence="5">
    <location>
        <begin position="371"/>
        <end position="393"/>
    </location>
</feature>